<dbReference type="EMBL" id="WTPW01002366">
    <property type="protein sequence ID" value="KAF0384733.1"/>
    <property type="molecule type" value="Genomic_DNA"/>
</dbReference>
<feature type="signal peptide" evidence="1">
    <location>
        <begin position="1"/>
        <end position="23"/>
    </location>
</feature>
<organism evidence="2 3">
    <name type="scientific">Gigaspora margarita</name>
    <dbReference type="NCBI Taxonomy" id="4874"/>
    <lineage>
        <taxon>Eukaryota</taxon>
        <taxon>Fungi</taxon>
        <taxon>Fungi incertae sedis</taxon>
        <taxon>Mucoromycota</taxon>
        <taxon>Glomeromycotina</taxon>
        <taxon>Glomeromycetes</taxon>
        <taxon>Diversisporales</taxon>
        <taxon>Gigasporaceae</taxon>
        <taxon>Gigaspora</taxon>
    </lineage>
</organism>
<gene>
    <name evidence="2" type="ORF">F8M41_011555</name>
</gene>
<feature type="chain" id="PRO_5034619322" evidence="1">
    <location>
        <begin position="24"/>
        <end position="120"/>
    </location>
</feature>
<protein>
    <submittedName>
        <fullName evidence="2">Uncharacterized protein</fullName>
    </submittedName>
</protein>
<sequence>MSSKFLTFLTILVLFLSALGSSAERIKRQASCSTYTIGFTTTDTSTPGCTYNLAMPTATAISCGTCDNSGSSAAAPALFLKRQDSSCKTVTTSVTSTFTTNACTMTIMAPTVTAVGCGTC</sequence>
<keyword evidence="3" id="KW-1185">Reference proteome</keyword>
<keyword evidence="1" id="KW-0732">Signal</keyword>
<dbReference type="Proteomes" id="UP000439903">
    <property type="component" value="Unassembled WGS sequence"/>
</dbReference>
<evidence type="ECO:0000256" key="1">
    <source>
        <dbReference type="SAM" id="SignalP"/>
    </source>
</evidence>
<comment type="caution">
    <text evidence="2">The sequence shown here is derived from an EMBL/GenBank/DDBJ whole genome shotgun (WGS) entry which is preliminary data.</text>
</comment>
<reference evidence="2 3" key="1">
    <citation type="journal article" date="2019" name="Environ. Microbiol.">
        <title>At the nexus of three kingdoms: the genome of the mycorrhizal fungus Gigaspora margarita provides insights into plant, endobacterial and fungal interactions.</title>
        <authorList>
            <person name="Venice F."/>
            <person name="Ghignone S."/>
            <person name="Salvioli di Fossalunga A."/>
            <person name="Amselem J."/>
            <person name="Novero M."/>
            <person name="Xianan X."/>
            <person name="Sedzielewska Toro K."/>
            <person name="Morin E."/>
            <person name="Lipzen A."/>
            <person name="Grigoriev I.V."/>
            <person name="Henrissat B."/>
            <person name="Martin F.M."/>
            <person name="Bonfante P."/>
        </authorList>
    </citation>
    <scope>NUCLEOTIDE SEQUENCE [LARGE SCALE GENOMIC DNA]</scope>
    <source>
        <strain evidence="2 3">BEG34</strain>
    </source>
</reference>
<dbReference type="AlphaFoldDB" id="A0A8H3X0L9"/>
<evidence type="ECO:0000313" key="3">
    <source>
        <dbReference type="Proteomes" id="UP000439903"/>
    </source>
</evidence>
<evidence type="ECO:0000313" key="2">
    <source>
        <dbReference type="EMBL" id="KAF0384733.1"/>
    </source>
</evidence>
<proteinExistence type="predicted"/>
<accession>A0A8H3X0L9</accession>
<name>A0A8H3X0L9_GIGMA</name>